<keyword evidence="3" id="KW-1185">Reference proteome</keyword>
<dbReference type="InterPro" id="IPR029016">
    <property type="entry name" value="GAF-like_dom_sf"/>
</dbReference>
<feature type="domain" description="GAF" evidence="1">
    <location>
        <begin position="161"/>
        <end position="321"/>
    </location>
</feature>
<dbReference type="InterPro" id="IPR003018">
    <property type="entry name" value="GAF"/>
</dbReference>
<proteinExistence type="predicted"/>
<dbReference type="InterPro" id="IPR011576">
    <property type="entry name" value="Pyridox_Oxase_N"/>
</dbReference>
<evidence type="ECO:0000313" key="3">
    <source>
        <dbReference type="Proteomes" id="UP000682843"/>
    </source>
</evidence>
<evidence type="ECO:0000259" key="1">
    <source>
        <dbReference type="SMART" id="SM00065"/>
    </source>
</evidence>
<protein>
    <submittedName>
        <fullName evidence="2">GAF domain-containing protein</fullName>
    </submittedName>
</protein>
<accession>A0ABX8A636</accession>
<organism evidence="2 3">
    <name type="scientific">Tardiphaga alba</name>
    <dbReference type="NCBI Taxonomy" id="340268"/>
    <lineage>
        <taxon>Bacteria</taxon>
        <taxon>Pseudomonadati</taxon>
        <taxon>Pseudomonadota</taxon>
        <taxon>Alphaproteobacteria</taxon>
        <taxon>Hyphomicrobiales</taxon>
        <taxon>Nitrobacteraceae</taxon>
        <taxon>Tardiphaga</taxon>
    </lineage>
</organism>
<dbReference type="Pfam" id="PF01243">
    <property type="entry name" value="PNPOx_N"/>
    <property type="match status" value="1"/>
</dbReference>
<dbReference type="SUPFAM" id="SSF50475">
    <property type="entry name" value="FMN-binding split barrel"/>
    <property type="match status" value="1"/>
</dbReference>
<dbReference type="Gene3D" id="2.30.110.10">
    <property type="entry name" value="Electron Transport, Fmn-binding Protein, Chain A"/>
    <property type="match status" value="1"/>
</dbReference>
<dbReference type="RefSeq" id="WP_211912038.1">
    <property type="nucleotide sequence ID" value="NZ_CP036498.1"/>
</dbReference>
<sequence>MVVTLDHLAACFEGIYPSAIATQSADGTPNISYLSHVWRIDAHHIALSNQFFAKTAANIRSNPRATVLLVDPHSGVQYHVAVIWQRSADHGPLFKQMTADLNATSAQIGMSDVMRLRSVDIFRVENITMVAASDHLPASSQPLLDAAAIASTTRAIGDINDPSQLLTTLLDSVREFGFDHAILLLSDTGQETLTTVAAIGYGPGHVGAEVPFGIGLIGGAARSSQPIRINDVSRLRRMGGAVIHSSHPEDLHARQIAMPGLSDSLSQIAVPMIVHGKVRGVLFVESAGRLAFDRSAVAGLEIIASYGAAILALNQHAEDIVAAAVTQVPAPAAPFERDKIAYLHHATDNSVFIDHAYVIKGLAGRLLTYMVDQYDSDGRREFTNRELRLAMADGLPDFKDNLETRLLLLRRRLEELVLPIRLVRVERGRLRLEVSGRIEICPRA</sequence>
<name>A0ABX8A636_9BRAD</name>
<dbReference type="PANTHER" id="PTHR40660">
    <property type="entry name" value="5'-PHOSPHATE OXIDASE PUTATIVE DOMAIN-CONTAINING PROTEIN-RELATED"/>
    <property type="match status" value="1"/>
</dbReference>
<dbReference type="InterPro" id="IPR012349">
    <property type="entry name" value="Split_barrel_FMN-bd"/>
</dbReference>
<dbReference type="Proteomes" id="UP000682843">
    <property type="component" value="Chromosome"/>
</dbReference>
<dbReference type="PANTHER" id="PTHR40660:SF1">
    <property type="entry name" value="5'-PHOSPHATE OXIDASE PUTATIVE DOMAIN-CONTAINING PROTEIN-RELATED"/>
    <property type="match status" value="1"/>
</dbReference>
<evidence type="ECO:0000313" key="2">
    <source>
        <dbReference type="EMBL" id="QUS38501.1"/>
    </source>
</evidence>
<dbReference type="EMBL" id="CP036498">
    <property type="protein sequence ID" value="QUS38501.1"/>
    <property type="molecule type" value="Genomic_DNA"/>
</dbReference>
<dbReference type="Gene3D" id="3.30.450.40">
    <property type="match status" value="1"/>
</dbReference>
<dbReference type="SMART" id="SM00065">
    <property type="entry name" value="GAF"/>
    <property type="match status" value="1"/>
</dbReference>
<dbReference type="Pfam" id="PF13185">
    <property type="entry name" value="GAF_2"/>
    <property type="match status" value="1"/>
</dbReference>
<dbReference type="SUPFAM" id="SSF55781">
    <property type="entry name" value="GAF domain-like"/>
    <property type="match status" value="1"/>
</dbReference>
<reference evidence="2 3" key="1">
    <citation type="submission" date="2019-02" db="EMBL/GenBank/DDBJ databases">
        <title>Emended description of the genus Rhodopseudomonas and description of Rhodopseudomonas albus sp. nov., a non-phototrophic, heavy-metal-tolerant bacterium isolated from garden soil.</title>
        <authorList>
            <person name="Bao Z."/>
            <person name="Cao W.W."/>
            <person name="Sato Y."/>
            <person name="Nishizawa T."/>
            <person name="Zhao J."/>
            <person name="Guo Y."/>
            <person name="Ohta H."/>
        </authorList>
    </citation>
    <scope>NUCLEOTIDE SEQUENCE [LARGE SCALE GENOMIC DNA]</scope>
    <source>
        <strain evidence="2 3">SK50-23</strain>
    </source>
</reference>
<gene>
    <name evidence="2" type="ORF">RPMA_06390</name>
</gene>